<dbReference type="AlphaFoldDB" id="A0A1B4XGE8"/>
<dbReference type="InterPro" id="IPR022472">
    <property type="entry name" value="VPLPA-CTERM"/>
</dbReference>
<gene>
    <name evidence="2" type="ORF">SCL_1570</name>
</gene>
<evidence type="ECO:0008006" key="4">
    <source>
        <dbReference type="Google" id="ProtNLM"/>
    </source>
</evidence>
<proteinExistence type="predicted"/>
<dbReference type="InParanoid" id="A0A1B4XGE8"/>
<dbReference type="NCBIfam" id="TIGR03370">
    <property type="entry name" value="VPLPA-CTERM"/>
    <property type="match status" value="1"/>
</dbReference>
<protein>
    <recommendedName>
        <fullName evidence="4">PEP-CTERM protein-sorting domain-containing protein</fullName>
    </recommendedName>
</protein>
<evidence type="ECO:0000256" key="1">
    <source>
        <dbReference type="SAM" id="Phobius"/>
    </source>
</evidence>
<reference evidence="2 3" key="1">
    <citation type="submission" date="2015-05" db="EMBL/GenBank/DDBJ databases">
        <title>Complete genome sequence of a sulfur-oxidizing gammaproteobacterium strain HA5.</title>
        <authorList>
            <person name="Miura A."/>
            <person name="Kojima H."/>
            <person name="Fukui M."/>
        </authorList>
    </citation>
    <scope>NUCLEOTIDE SEQUENCE [LARGE SCALE GENOMIC DNA]</scope>
    <source>
        <strain evidence="2 3">HA5</strain>
    </source>
</reference>
<dbReference type="Proteomes" id="UP000243180">
    <property type="component" value="Chromosome"/>
</dbReference>
<evidence type="ECO:0000313" key="3">
    <source>
        <dbReference type="Proteomes" id="UP000243180"/>
    </source>
</evidence>
<keyword evidence="1" id="KW-1133">Transmembrane helix</keyword>
<keyword evidence="3" id="KW-1185">Reference proteome</keyword>
<organism evidence="2 3">
    <name type="scientific">Sulfuricaulis limicola</name>
    <dbReference type="NCBI Taxonomy" id="1620215"/>
    <lineage>
        <taxon>Bacteria</taxon>
        <taxon>Pseudomonadati</taxon>
        <taxon>Pseudomonadota</taxon>
        <taxon>Gammaproteobacteria</taxon>
        <taxon>Acidiferrobacterales</taxon>
        <taxon>Acidiferrobacteraceae</taxon>
        <taxon>Sulfuricaulis</taxon>
    </lineage>
</organism>
<keyword evidence="1" id="KW-0472">Membrane</keyword>
<name>A0A1B4XGE8_9GAMM</name>
<dbReference type="EMBL" id="AP014879">
    <property type="protein sequence ID" value="BAV33875.1"/>
    <property type="molecule type" value="Genomic_DNA"/>
</dbReference>
<feature type="transmembrane region" description="Helical" evidence="1">
    <location>
        <begin position="124"/>
        <end position="144"/>
    </location>
</feature>
<evidence type="ECO:0000313" key="2">
    <source>
        <dbReference type="EMBL" id="BAV33875.1"/>
    </source>
</evidence>
<accession>A0A1B4XGE8</accession>
<keyword evidence="1" id="KW-0812">Transmembrane</keyword>
<sequence length="151" mass="15795">MLSGDEWSPNAYNLTVGESVTATGTFTADLGTIGSETGTVSFATGTGNTMSINLNGTFVYATDDNGYGSGLGPSLTFTAGSLYDFDFQKTGSPSFNSSFLFFDDYDQLLGQWTSMSLTVAPAPIPVPAAAWLFGSGLLGLAGIARRRKNNQ</sequence>
<dbReference type="KEGG" id="slim:SCL_1570"/>